<reference evidence="7 8" key="1">
    <citation type="submission" date="2023-11" db="EMBL/GenBank/DDBJ databases">
        <title>Halocaridina rubra genome assembly.</title>
        <authorList>
            <person name="Smith C."/>
        </authorList>
    </citation>
    <scope>NUCLEOTIDE SEQUENCE [LARGE SCALE GENOMIC DNA]</scope>
    <source>
        <strain evidence="7">EP-1</strain>
        <tissue evidence="7">Whole</tissue>
    </source>
</reference>
<protein>
    <recommendedName>
        <fullName evidence="6">Protein kinase domain-containing protein</fullName>
    </recommendedName>
</protein>
<dbReference type="InterPro" id="IPR011009">
    <property type="entry name" value="Kinase-like_dom_sf"/>
</dbReference>
<feature type="domain" description="Protein kinase" evidence="6">
    <location>
        <begin position="221"/>
        <end position="516"/>
    </location>
</feature>
<gene>
    <name evidence="7" type="ORF">SK128_013847</name>
</gene>
<accession>A0AAN8WA40</accession>
<keyword evidence="8" id="KW-1185">Reference proteome</keyword>
<name>A0AAN8WA40_HALRR</name>
<evidence type="ECO:0000256" key="3">
    <source>
        <dbReference type="PROSITE-ProRule" id="PRU10141"/>
    </source>
</evidence>
<dbReference type="GO" id="GO:0004674">
    <property type="term" value="F:protein serine/threonine kinase activity"/>
    <property type="evidence" value="ECO:0007669"/>
    <property type="project" value="TreeGrafter"/>
</dbReference>
<dbReference type="PANTHER" id="PTHR44329">
    <property type="entry name" value="SERINE/THREONINE-PROTEIN KINASE TNNI3K-RELATED"/>
    <property type="match status" value="1"/>
</dbReference>
<dbReference type="SMART" id="SM00220">
    <property type="entry name" value="S_TKc"/>
    <property type="match status" value="1"/>
</dbReference>
<evidence type="ECO:0000313" key="8">
    <source>
        <dbReference type="Proteomes" id="UP001381693"/>
    </source>
</evidence>
<dbReference type="PROSITE" id="PS00107">
    <property type="entry name" value="PROTEIN_KINASE_ATP"/>
    <property type="match status" value="1"/>
</dbReference>
<dbReference type="InterPro" id="IPR051681">
    <property type="entry name" value="Ser/Thr_Kinases-Pseudokinases"/>
</dbReference>
<keyword evidence="1 3" id="KW-0547">Nucleotide-binding</keyword>
<dbReference type="AlphaFoldDB" id="A0AAN8WA40"/>
<dbReference type="Pfam" id="PF00069">
    <property type="entry name" value="Pkinase"/>
    <property type="match status" value="1"/>
</dbReference>
<evidence type="ECO:0000313" key="7">
    <source>
        <dbReference type="EMBL" id="KAK7019703.1"/>
    </source>
</evidence>
<feature type="signal peptide" evidence="5">
    <location>
        <begin position="1"/>
        <end position="21"/>
    </location>
</feature>
<dbReference type="EMBL" id="JAXCGZ010022982">
    <property type="protein sequence ID" value="KAK7019703.1"/>
    <property type="molecule type" value="Genomic_DNA"/>
</dbReference>
<evidence type="ECO:0000256" key="2">
    <source>
        <dbReference type="ARBA" id="ARBA00022840"/>
    </source>
</evidence>
<dbReference type="PROSITE" id="PS50011">
    <property type="entry name" value="PROTEIN_KINASE_DOM"/>
    <property type="match status" value="1"/>
</dbReference>
<dbReference type="PROSITE" id="PS00108">
    <property type="entry name" value="PROTEIN_KINASE_ST"/>
    <property type="match status" value="1"/>
</dbReference>
<organism evidence="7 8">
    <name type="scientific">Halocaridina rubra</name>
    <name type="common">Hawaiian red shrimp</name>
    <dbReference type="NCBI Taxonomy" id="373956"/>
    <lineage>
        <taxon>Eukaryota</taxon>
        <taxon>Metazoa</taxon>
        <taxon>Ecdysozoa</taxon>
        <taxon>Arthropoda</taxon>
        <taxon>Crustacea</taxon>
        <taxon>Multicrustacea</taxon>
        <taxon>Malacostraca</taxon>
        <taxon>Eumalacostraca</taxon>
        <taxon>Eucarida</taxon>
        <taxon>Decapoda</taxon>
        <taxon>Pleocyemata</taxon>
        <taxon>Caridea</taxon>
        <taxon>Atyoidea</taxon>
        <taxon>Atyidae</taxon>
        <taxon>Halocaridina</taxon>
    </lineage>
</organism>
<keyword evidence="2 3" id="KW-0067">ATP-binding</keyword>
<dbReference type="SUPFAM" id="SSF56112">
    <property type="entry name" value="Protein kinase-like (PK-like)"/>
    <property type="match status" value="1"/>
</dbReference>
<dbReference type="InterPro" id="IPR017441">
    <property type="entry name" value="Protein_kinase_ATP_BS"/>
</dbReference>
<evidence type="ECO:0000256" key="4">
    <source>
        <dbReference type="SAM" id="Phobius"/>
    </source>
</evidence>
<dbReference type="InterPro" id="IPR000719">
    <property type="entry name" value="Prot_kinase_dom"/>
</dbReference>
<dbReference type="InterPro" id="IPR008271">
    <property type="entry name" value="Ser/Thr_kinase_AS"/>
</dbReference>
<feature type="chain" id="PRO_5042876009" description="Protein kinase domain-containing protein" evidence="5">
    <location>
        <begin position="22"/>
        <end position="527"/>
    </location>
</feature>
<comment type="caution">
    <text evidence="7">The sequence shown here is derived from an EMBL/GenBank/DDBJ whole genome shotgun (WGS) entry which is preliminary data.</text>
</comment>
<proteinExistence type="predicted"/>
<keyword evidence="5" id="KW-0732">Signal</keyword>
<dbReference type="Gene3D" id="1.10.510.10">
    <property type="entry name" value="Transferase(Phosphotransferase) domain 1"/>
    <property type="match status" value="1"/>
</dbReference>
<evidence type="ECO:0000259" key="6">
    <source>
        <dbReference type="PROSITE" id="PS50011"/>
    </source>
</evidence>
<evidence type="ECO:0000256" key="1">
    <source>
        <dbReference type="ARBA" id="ARBA00022741"/>
    </source>
</evidence>
<dbReference type="Proteomes" id="UP001381693">
    <property type="component" value="Unassembled WGS sequence"/>
</dbReference>
<sequence length="527" mass="61125">MKMYTKIILIFLAVLNIKVLKWNYPIDNQCNDILKENIGMKIMEEEKTMLSSVKLPLIRKVFGKLSPQIIKPYIKDHWFHRLLGRIHFIRSFAVTQYLYTVCGIDRLSRESYLKILALNADLRRAMNLTGLAYQNYIRFSQVFSILIFVICMACICYQLLETYNWPVFTKKPKMPSEMNPQPGFRQKLNTDMRLHKICEYSPEDVVQVKSLYWNDVQLLYQNVVCVLGKGSYGKVYKIRYNEGYAVMKVPMENHKSIIHSFKIEKEILQYLDGAGGAPRLLASCNDPIAIIMEFCPGKTFWDCICDNEVSTDSIFQTFPEIAKQLQEIHSKGIIHVDIKIDNVLVDIPDEGKKPKINIIDFGMSCQVGTHIVMKVGKYSSYPPEYREGLATPAGDVYSFGVLMQDAIKYRRSICHIPKEFEVLAYSATEINPYMRPTLDHLTIRLNEAVANMRRRKNLRLVSAEQTQMNLDSECDKEKQSTFDLNERLTEIVSAALRRETILEDEACMARQEKSFYRKLYGVLRHNI</sequence>
<keyword evidence="4" id="KW-0812">Transmembrane</keyword>
<dbReference type="GO" id="GO:0005524">
    <property type="term" value="F:ATP binding"/>
    <property type="evidence" value="ECO:0007669"/>
    <property type="project" value="UniProtKB-UniRule"/>
</dbReference>
<keyword evidence="4" id="KW-0472">Membrane</keyword>
<dbReference type="CDD" id="cd00180">
    <property type="entry name" value="PKc"/>
    <property type="match status" value="1"/>
</dbReference>
<evidence type="ECO:0000256" key="5">
    <source>
        <dbReference type="SAM" id="SignalP"/>
    </source>
</evidence>
<feature type="transmembrane region" description="Helical" evidence="4">
    <location>
        <begin position="142"/>
        <end position="160"/>
    </location>
</feature>
<feature type="binding site" evidence="3">
    <location>
        <position position="248"/>
    </location>
    <ligand>
        <name>ATP</name>
        <dbReference type="ChEBI" id="CHEBI:30616"/>
    </ligand>
</feature>
<keyword evidence="4" id="KW-1133">Transmembrane helix</keyword>